<evidence type="ECO:0000256" key="5">
    <source>
        <dbReference type="ARBA" id="ARBA00023180"/>
    </source>
</evidence>
<protein>
    <recommendedName>
        <fullName evidence="6">Venom allergen-1</fullName>
    </recommendedName>
</protein>
<evidence type="ECO:0000256" key="2">
    <source>
        <dbReference type="ARBA" id="ARBA00009923"/>
    </source>
</evidence>
<dbReference type="STRING" id="69004.A0A1Y9HAA7"/>
<dbReference type="InterPro" id="IPR034763">
    <property type="entry name" value="P14a_insect"/>
</dbReference>
<reference evidence="9" key="2">
    <citation type="submission" date="2020-05" db="UniProtKB">
        <authorList>
            <consortium name="EnsemblMetazoa"/>
        </authorList>
    </citation>
    <scope>IDENTIFICATION</scope>
    <source>
        <strain evidence="9">FAR1</strain>
    </source>
</reference>
<keyword evidence="3" id="KW-0964">Secreted</keyword>
<evidence type="ECO:0000313" key="10">
    <source>
        <dbReference type="Proteomes" id="UP000075886"/>
    </source>
</evidence>
<reference evidence="10" key="1">
    <citation type="submission" date="2014-01" db="EMBL/GenBank/DDBJ databases">
        <title>The Genome Sequence of Anopheles farauti FAR1 (V2).</title>
        <authorList>
            <consortium name="The Broad Institute Genomics Platform"/>
            <person name="Neafsey D.E."/>
            <person name="Besansky N."/>
            <person name="Howell P."/>
            <person name="Walton C."/>
            <person name="Young S.K."/>
            <person name="Zeng Q."/>
            <person name="Gargeya S."/>
            <person name="Fitzgerald M."/>
            <person name="Haas B."/>
            <person name="Abouelleil A."/>
            <person name="Allen A.W."/>
            <person name="Alvarado L."/>
            <person name="Arachchi H.M."/>
            <person name="Berlin A.M."/>
            <person name="Chapman S.B."/>
            <person name="Gainer-Dewar J."/>
            <person name="Goldberg J."/>
            <person name="Griggs A."/>
            <person name="Gujja S."/>
            <person name="Hansen M."/>
            <person name="Howarth C."/>
            <person name="Imamovic A."/>
            <person name="Ireland A."/>
            <person name="Larimer J."/>
            <person name="McCowan C."/>
            <person name="Murphy C."/>
            <person name="Pearson M."/>
            <person name="Poon T.W."/>
            <person name="Priest M."/>
            <person name="Roberts A."/>
            <person name="Saif S."/>
            <person name="Shea T."/>
            <person name="Sisk P."/>
            <person name="Sykes S."/>
            <person name="Wortman J."/>
            <person name="Nusbaum C."/>
            <person name="Birren B."/>
        </authorList>
    </citation>
    <scope>NUCLEOTIDE SEQUENCE [LARGE SCALE GENOMIC DNA]</scope>
    <source>
        <strain evidence="10">FAR1</strain>
    </source>
</reference>
<organism evidence="9 10">
    <name type="scientific">Anopheles farauti</name>
    <dbReference type="NCBI Taxonomy" id="69004"/>
    <lineage>
        <taxon>Eukaryota</taxon>
        <taxon>Metazoa</taxon>
        <taxon>Ecdysozoa</taxon>
        <taxon>Arthropoda</taxon>
        <taxon>Hexapoda</taxon>
        <taxon>Insecta</taxon>
        <taxon>Pterygota</taxon>
        <taxon>Neoptera</taxon>
        <taxon>Endopterygota</taxon>
        <taxon>Diptera</taxon>
        <taxon>Nematocera</taxon>
        <taxon>Culicoidea</taxon>
        <taxon>Culicidae</taxon>
        <taxon>Anophelinae</taxon>
        <taxon>Anopheles</taxon>
    </lineage>
</organism>
<dbReference type="AlphaFoldDB" id="A0A1Y9HAA7"/>
<dbReference type="SUPFAM" id="SSF55797">
    <property type="entry name" value="PR-1-like"/>
    <property type="match status" value="1"/>
</dbReference>
<evidence type="ECO:0000256" key="7">
    <source>
        <dbReference type="SAM" id="SignalP"/>
    </source>
</evidence>
<sequence>MASWIFVTIVGCLVGGLQAQVDYCANSYCNNRYPNIGCNPPPASGGESCTNLSPAVITFTAAQQELILNEHNTRRSQLASGNLDSFAPAMRMPTLTWDTELAKQAGNNARSCVFKHDKCRNTPVFAWSGQNLSKSKFYGMTKTVEKLLQEGISGWWNEYKLTTQDQLDSYPENYVGPAIGHFTQMASDQSNRIGCAMQYWKNGLWDTYYLVCNYAVTNVVGTPVYKSGPVASACSTGPNPVAALNGLCSPAESVDPVPNPSVNSE</sequence>
<keyword evidence="10" id="KW-1185">Reference proteome</keyword>
<evidence type="ECO:0000313" key="9">
    <source>
        <dbReference type="EnsemblMetazoa" id="AFAF021691-PA"/>
    </source>
</evidence>
<dbReference type="PRINTS" id="PR00837">
    <property type="entry name" value="V5TPXLIKE"/>
</dbReference>
<dbReference type="EMBL" id="AXCN02000454">
    <property type="status" value="NOT_ANNOTATED_CDS"/>
    <property type="molecule type" value="Genomic_DNA"/>
</dbReference>
<dbReference type="SMART" id="SM00198">
    <property type="entry name" value="SCP"/>
    <property type="match status" value="1"/>
</dbReference>
<dbReference type="Pfam" id="PF00188">
    <property type="entry name" value="CAP"/>
    <property type="match status" value="1"/>
</dbReference>
<feature type="signal peptide" evidence="7">
    <location>
        <begin position="1"/>
        <end position="19"/>
    </location>
</feature>
<evidence type="ECO:0000259" key="8">
    <source>
        <dbReference type="SMART" id="SM00198"/>
    </source>
</evidence>
<dbReference type="InterPro" id="IPR035940">
    <property type="entry name" value="CAP_sf"/>
</dbReference>
<keyword evidence="5" id="KW-0325">Glycoprotein</keyword>
<accession>A0A1Y9HAA7</accession>
<comment type="subcellular location">
    <subcellularLocation>
        <location evidence="1">Secreted</location>
    </subcellularLocation>
</comment>
<evidence type="ECO:0000256" key="6">
    <source>
        <dbReference type="ARBA" id="ARBA00068306"/>
    </source>
</evidence>
<dbReference type="GO" id="GO:0005576">
    <property type="term" value="C:extracellular region"/>
    <property type="evidence" value="ECO:0007669"/>
    <property type="project" value="UniProtKB-SubCell"/>
</dbReference>
<dbReference type="InterPro" id="IPR001283">
    <property type="entry name" value="CRISP-related"/>
</dbReference>
<dbReference type="PIRSF" id="PIRSF038921">
    <property type="entry name" value="P14a"/>
    <property type="match status" value="1"/>
</dbReference>
<evidence type="ECO:0000256" key="4">
    <source>
        <dbReference type="ARBA" id="ARBA00022729"/>
    </source>
</evidence>
<comment type="similarity">
    <text evidence="2">Belongs to the CRISP family.</text>
</comment>
<dbReference type="PANTHER" id="PTHR10334">
    <property type="entry name" value="CYSTEINE-RICH SECRETORY PROTEIN-RELATED"/>
    <property type="match status" value="1"/>
</dbReference>
<dbReference type="Proteomes" id="UP000075886">
    <property type="component" value="Unassembled WGS sequence"/>
</dbReference>
<dbReference type="VEuPathDB" id="VectorBase:AFAF021691"/>
<evidence type="ECO:0000256" key="1">
    <source>
        <dbReference type="ARBA" id="ARBA00004613"/>
    </source>
</evidence>
<dbReference type="FunFam" id="3.40.33.10:FF:000007">
    <property type="entry name" value="Venom allergen"/>
    <property type="match status" value="1"/>
</dbReference>
<dbReference type="Gene3D" id="3.40.33.10">
    <property type="entry name" value="CAP"/>
    <property type="match status" value="1"/>
</dbReference>
<dbReference type="EnsemblMetazoa" id="AFAF021691-RA">
    <property type="protein sequence ID" value="AFAF021691-PA"/>
    <property type="gene ID" value="AFAF021691"/>
</dbReference>
<proteinExistence type="inferred from homology"/>
<keyword evidence="4 7" id="KW-0732">Signal</keyword>
<dbReference type="InterPro" id="IPR014044">
    <property type="entry name" value="CAP_dom"/>
</dbReference>
<evidence type="ECO:0000256" key="3">
    <source>
        <dbReference type="ARBA" id="ARBA00022525"/>
    </source>
</evidence>
<feature type="chain" id="PRO_5013097002" description="Venom allergen-1" evidence="7">
    <location>
        <begin position="20"/>
        <end position="265"/>
    </location>
</feature>
<dbReference type="CDD" id="cd05380">
    <property type="entry name" value="CAP_euk"/>
    <property type="match status" value="1"/>
</dbReference>
<feature type="domain" description="SCP" evidence="8">
    <location>
        <begin position="62"/>
        <end position="221"/>
    </location>
</feature>
<name>A0A1Y9HAA7_9DIPT</name>